<name>A0ABQ6D0Z9_9HYPH</name>
<sequence>MKAASMTFASPLRAATRGISAQAPALSREGRAAAVDDMARRAPRTARRNTRDGAPLQVPSRKHAVPYRPRSNHPMVEIHERRCFAFGTIGGRRRYPPLEASMKNPIMSLWLSSANQATSWWMGHAANAMRAQQRLALDAMTKAATGGKPTGKRRPRKVRKAMRRY</sequence>
<reference evidence="3" key="1">
    <citation type="journal article" date="2019" name="Int. J. Syst. Evol. Microbiol.">
        <title>The Global Catalogue of Microorganisms (GCM) 10K type strain sequencing project: providing services to taxonomists for standard genome sequencing and annotation.</title>
        <authorList>
            <consortium name="The Broad Institute Genomics Platform"/>
            <consortium name="The Broad Institute Genome Sequencing Center for Infectious Disease"/>
            <person name="Wu L."/>
            <person name="Ma J."/>
        </authorList>
    </citation>
    <scope>NUCLEOTIDE SEQUENCE [LARGE SCALE GENOMIC DNA]</scope>
    <source>
        <strain evidence="3">NBRC 107710</strain>
    </source>
</reference>
<protein>
    <submittedName>
        <fullName evidence="2">Uncharacterized protein</fullName>
    </submittedName>
</protein>
<feature type="compositionally biased region" description="Basic residues" evidence="1">
    <location>
        <begin position="150"/>
        <end position="165"/>
    </location>
</feature>
<dbReference type="Proteomes" id="UP001156881">
    <property type="component" value="Unassembled WGS sequence"/>
</dbReference>
<organism evidence="2 3">
    <name type="scientific">Methylobacterium brachythecii</name>
    <dbReference type="NCBI Taxonomy" id="1176177"/>
    <lineage>
        <taxon>Bacteria</taxon>
        <taxon>Pseudomonadati</taxon>
        <taxon>Pseudomonadota</taxon>
        <taxon>Alphaproteobacteria</taxon>
        <taxon>Hyphomicrobiales</taxon>
        <taxon>Methylobacteriaceae</taxon>
        <taxon>Methylobacterium</taxon>
    </lineage>
</organism>
<feature type="region of interest" description="Disordered" evidence="1">
    <location>
        <begin position="143"/>
        <end position="165"/>
    </location>
</feature>
<dbReference type="EMBL" id="BSPG01000001">
    <property type="protein sequence ID" value="GLS42325.1"/>
    <property type="molecule type" value="Genomic_DNA"/>
</dbReference>
<evidence type="ECO:0000313" key="2">
    <source>
        <dbReference type="EMBL" id="GLS42325.1"/>
    </source>
</evidence>
<feature type="region of interest" description="Disordered" evidence="1">
    <location>
        <begin position="19"/>
        <end position="57"/>
    </location>
</feature>
<keyword evidence="3" id="KW-1185">Reference proteome</keyword>
<evidence type="ECO:0000256" key="1">
    <source>
        <dbReference type="SAM" id="MobiDB-lite"/>
    </source>
</evidence>
<evidence type="ECO:0000313" key="3">
    <source>
        <dbReference type="Proteomes" id="UP001156881"/>
    </source>
</evidence>
<proteinExistence type="predicted"/>
<gene>
    <name evidence="2" type="ORF">GCM10007884_03100</name>
</gene>
<comment type="caution">
    <text evidence="2">The sequence shown here is derived from an EMBL/GenBank/DDBJ whole genome shotgun (WGS) entry which is preliminary data.</text>
</comment>
<accession>A0ABQ6D0Z9</accession>